<dbReference type="CDD" id="cd04280">
    <property type="entry name" value="ZnMc_astacin_like"/>
    <property type="match status" value="1"/>
</dbReference>
<evidence type="ECO:0000256" key="2">
    <source>
        <dbReference type="PROSITE-ProRule" id="PRU01211"/>
    </source>
</evidence>
<keyword evidence="7" id="KW-1185">Reference proteome</keyword>
<dbReference type="PANTHER" id="PTHR10127">
    <property type="entry name" value="DISCOIDIN, CUB, EGF, LAMININ , AND ZINC METALLOPROTEASE DOMAIN CONTAINING"/>
    <property type="match status" value="1"/>
</dbReference>
<dbReference type="EC" id="3.4.24.-" evidence="3"/>
<feature type="domain" description="Peptidase M12A" evidence="5">
    <location>
        <begin position="67"/>
        <end position="254"/>
    </location>
</feature>
<dbReference type="PROSITE" id="PS51864">
    <property type="entry name" value="ASTACIN"/>
    <property type="match status" value="1"/>
</dbReference>
<keyword evidence="2 3" id="KW-0482">Metalloprotease</keyword>
<comment type="caution">
    <text evidence="2">Lacks conserved residue(s) required for the propagation of feature annotation.</text>
</comment>
<organism evidence="6 7">
    <name type="scientific">Pristionchus entomophagus</name>
    <dbReference type="NCBI Taxonomy" id="358040"/>
    <lineage>
        <taxon>Eukaryota</taxon>
        <taxon>Metazoa</taxon>
        <taxon>Ecdysozoa</taxon>
        <taxon>Nematoda</taxon>
        <taxon>Chromadorea</taxon>
        <taxon>Rhabditida</taxon>
        <taxon>Rhabditina</taxon>
        <taxon>Diplogasteromorpha</taxon>
        <taxon>Diplogasteroidea</taxon>
        <taxon>Neodiplogasteridae</taxon>
        <taxon>Pristionchus</taxon>
    </lineage>
</organism>
<feature type="binding site" evidence="2">
    <location>
        <position position="166"/>
    </location>
    <ligand>
        <name>Zn(2+)</name>
        <dbReference type="ChEBI" id="CHEBI:29105"/>
        <note>catalytic</note>
    </ligand>
</feature>
<dbReference type="Proteomes" id="UP001432027">
    <property type="component" value="Unassembled WGS sequence"/>
</dbReference>
<protein>
    <recommendedName>
        <fullName evidence="3">Metalloendopeptidase</fullName>
        <ecNumber evidence="3">3.4.24.-</ecNumber>
    </recommendedName>
</protein>
<evidence type="ECO:0000259" key="5">
    <source>
        <dbReference type="PROSITE" id="PS51864"/>
    </source>
</evidence>
<reference evidence="6" key="1">
    <citation type="submission" date="2023-10" db="EMBL/GenBank/DDBJ databases">
        <title>Genome assembly of Pristionchus species.</title>
        <authorList>
            <person name="Yoshida K."/>
            <person name="Sommer R.J."/>
        </authorList>
    </citation>
    <scope>NUCLEOTIDE SEQUENCE</scope>
    <source>
        <strain evidence="6">RS0144</strain>
    </source>
</reference>
<keyword evidence="2 3" id="KW-0862">Zinc</keyword>
<evidence type="ECO:0000313" key="6">
    <source>
        <dbReference type="EMBL" id="GMS88662.1"/>
    </source>
</evidence>
<dbReference type="SMART" id="SM00235">
    <property type="entry name" value="ZnMc"/>
    <property type="match status" value="1"/>
</dbReference>
<dbReference type="PANTHER" id="PTHR10127:SF831">
    <property type="entry name" value="ZINC METALLOPROTEINASE NAS-37"/>
    <property type="match status" value="1"/>
</dbReference>
<feature type="non-terminal residue" evidence="6">
    <location>
        <position position="254"/>
    </location>
</feature>
<dbReference type="GO" id="GO:0006508">
    <property type="term" value="P:proteolysis"/>
    <property type="evidence" value="ECO:0007669"/>
    <property type="project" value="UniProtKB-KW"/>
</dbReference>
<evidence type="ECO:0000256" key="3">
    <source>
        <dbReference type="RuleBase" id="RU361183"/>
    </source>
</evidence>
<dbReference type="InterPro" id="IPR024079">
    <property type="entry name" value="MetalloPept_cat_dom_sf"/>
</dbReference>
<feature type="binding site" evidence="2">
    <location>
        <position position="170"/>
    </location>
    <ligand>
        <name>Zn(2+)</name>
        <dbReference type="ChEBI" id="CHEBI:29105"/>
        <note>catalytic</note>
    </ligand>
</feature>
<feature type="signal peptide" evidence="4">
    <location>
        <begin position="1"/>
        <end position="15"/>
    </location>
</feature>
<dbReference type="InterPro" id="IPR006026">
    <property type="entry name" value="Peptidase_Metallo"/>
</dbReference>
<name>A0AAV5SZA1_9BILA</name>
<comment type="caution">
    <text evidence="6">The sequence shown here is derived from an EMBL/GenBank/DDBJ whole genome shotgun (WGS) entry which is preliminary data.</text>
</comment>
<evidence type="ECO:0000256" key="4">
    <source>
        <dbReference type="SAM" id="SignalP"/>
    </source>
</evidence>
<sequence length="254" mass="27781">GFVLTLHLLMAVTVAAPNTKDALGSHSIEDANKLISELLIEGDIMRFPNADAITDGTYQSEDATNTRAKRGAPVMNAGRWPKNQPIGYTFISEYEEPWKAAIRAATEQIAANTCLSFQENALNGTKLQIYQGSSQYGCSSFLGHSGKATQLISLNSNCTFVGAVQHEIAHALGLHHTQTRYDRDLYIKVNLTNAVPGCEGNYEKLIAAATNYNYDVPYEYGSKMHYDALSFSKNGLPVITALQSEHQNTMGQAR</sequence>
<accession>A0AAV5SZA1</accession>
<feature type="active site" evidence="2">
    <location>
        <position position="167"/>
    </location>
</feature>
<keyword evidence="2 3" id="KW-0645">Protease</keyword>
<dbReference type="Pfam" id="PF01400">
    <property type="entry name" value="Astacin"/>
    <property type="match status" value="1"/>
</dbReference>
<proteinExistence type="predicted"/>
<feature type="non-terminal residue" evidence="6">
    <location>
        <position position="1"/>
    </location>
</feature>
<dbReference type="SUPFAM" id="SSF55486">
    <property type="entry name" value="Metalloproteases ('zincins'), catalytic domain"/>
    <property type="match status" value="1"/>
</dbReference>
<keyword evidence="1" id="KW-1015">Disulfide bond</keyword>
<gene>
    <name evidence="6" type="ORF">PENTCL1PPCAC_10837</name>
</gene>
<dbReference type="GO" id="GO:0008270">
    <property type="term" value="F:zinc ion binding"/>
    <property type="evidence" value="ECO:0007669"/>
    <property type="project" value="UniProtKB-UniRule"/>
</dbReference>
<comment type="cofactor">
    <cofactor evidence="2 3">
        <name>Zn(2+)</name>
        <dbReference type="ChEBI" id="CHEBI:29105"/>
    </cofactor>
    <text evidence="2 3">Binds 1 zinc ion per subunit.</text>
</comment>
<keyword evidence="2 3" id="KW-0479">Metal-binding</keyword>
<dbReference type="GO" id="GO:0004222">
    <property type="term" value="F:metalloendopeptidase activity"/>
    <property type="evidence" value="ECO:0007669"/>
    <property type="project" value="UniProtKB-UniRule"/>
</dbReference>
<keyword evidence="2 3" id="KW-0378">Hydrolase</keyword>
<feature type="chain" id="PRO_5043383340" description="Metalloendopeptidase" evidence="4">
    <location>
        <begin position="16"/>
        <end position="254"/>
    </location>
</feature>
<evidence type="ECO:0000313" key="7">
    <source>
        <dbReference type="Proteomes" id="UP001432027"/>
    </source>
</evidence>
<keyword evidence="4" id="KW-0732">Signal</keyword>
<dbReference type="EMBL" id="BTSX01000003">
    <property type="protein sequence ID" value="GMS88662.1"/>
    <property type="molecule type" value="Genomic_DNA"/>
</dbReference>
<evidence type="ECO:0000256" key="1">
    <source>
        <dbReference type="ARBA" id="ARBA00023157"/>
    </source>
</evidence>
<dbReference type="InterPro" id="IPR034035">
    <property type="entry name" value="Astacin-like_dom"/>
</dbReference>
<dbReference type="PRINTS" id="PR00480">
    <property type="entry name" value="ASTACIN"/>
</dbReference>
<dbReference type="InterPro" id="IPR001506">
    <property type="entry name" value="Peptidase_M12A"/>
</dbReference>
<dbReference type="AlphaFoldDB" id="A0AAV5SZA1"/>
<dbReference type="Gene3D" id="3.40.390.10">
    <property type="entry name" value="Collagenase (Catalytic Domain)"/>
    <property type="match status" value="1"/>
</dbReference>
<feature type="binding site" evidence="2">
    <location>
        <position position="176"/>
    </location>
    <ligand>
        <name>Zn(2+)</name>
        <dbReference type="ChEBI" id="CHEBI:29105"/>
        <note>catalytic</note>
    </ligand>
</feature>